<dbReference type="EMBL" id="CP036433">
    <property type="protein sequence ID" value="QDU92824.1"/>
    <property type="molecule type" value="Genomic_DNA"/>
</dbReference>
<evidence type="ECO:0000256" key="6">
    <source>
        <dbReference type="ARBA" id="ARBA00023136"/>
    </source>
</evidence>
<evidence type="ECO:0000256" key="2">
    <source>
        <dbReference type="ARBA" id="ARBA00006434"/>
    </source>
</evidence>
<dbReference type="RefSeq" id="WP_145049111.1">
    <property type="nucleotide sequence ID" value="NZ_CP036433.1"/>
</dbReference>
<keyword evidence="6 8" id="KW-0472">Membrane</keyword>
<dbReference type="PANTHER" id="PTHR48086">
    <property type="entry name" value="SODIUM/PROLINE SYMPORTER-RELATED"/>
    <property type="match status" value="1"/>
</dbReference>
<dbReference type="PROSITE" id="PS50283">
    <property type="entry name" value="NA_SOLUT_SYMP_3"/>
    <property type="match status" value="1"/>
</dbReference>
<feature type="transmembrane region" description="Helical" evidence="8">
    <location>
        <begin position="432"/>
        <end position="457"/>
    </location>
</feature>
<organism evidence="9 10">
    <name type="scientific">Lignipirellula cremea</name>
    <dbReference type="NCBI Taxonomy" id="2528010"/>
    <lineage>
        <taxon>Bacteria</taxon>
        <taxon>Pseudomonadati</taxon>
        <taxon>Planctomycetota</taxon>
        <taxon>Planctomycetia</taxon>
        <taxon>Pirellulales</taxon>
        <taxon>Pirellulaceae</taxon>
        <taxon>Lignipirellula</taxon>
    </lineage>
</organism>
<feature type="transmembrane region" description="Helical" evidence="8">
    <location>
        <begin position="240"/>
        <end position="258"/>
    </location>
</feature>
<evidence type="ECO:0000313" key="10">
    <source>
        <dbReference type="Proteomes" id="UP000317648"/>
    </source>
</evidence>
<dbReference type="GO" id="GO:0015233">
    <property type="term" value="F:pantothenate transmembrane transporter activity"/>
    <property type="evidence" value="ECO:0007669"/>
    <property type="project" value="TreeGrafter"/>
</dbReference>
<evidence type="ECO:0000256" key="3">
    <source>
        <dbReference type="ARBA" id="ARBA00022448"/>
    </source>
</evidence>
<proteinExistence type="inferred from homology"/>
<evidence type="ECO:0000256" key="1">
    <source>
        <dbReference type="ARBA" id="ARBA00004141"/>
    </source>
</evidence>
<evidence type="ECO:0000256" key="8">
    <source>
        <dbReference type="SAM" id="Phobius"/>
    </source>
</evidence>
<evidence type="ECO:0000256" key="7">
    <source>
        <dbReference type="RuleBase" id="RU362091"/>
    </source>
</evidence>
<reference evidence="9 10" key="1">
    <citation type="submission" date="2019-02" db="EMBL/GenBank/DDBJ databases">
        <title>Deep-cultivation of Planctomycetes and their phenomic and genomic characterization uncovers novel biology.</title>
        <authorList>
            <person name="Wiegand S."/>
            <person name="Jogler M."/>
            <person name="Boedeker C."/>
            <person name="Pinto D."/>
            <person name="Vollmers J."/>
            <person name="Rivas-Marin E."/>
            <person name="Kohn T."/>
            <person name="Peeters S.H."/>
            <person name="Heuer A."/>
            <person name="Rast P."/>
            <person name="Oberbeckmann S."/>
            <person name="Bunk B."/>
            <person name="Jeske O."/>
            <person name="Meyerdierks A."/>
            <person name="Storesund J.E."/>
            <person name="Kallscheuer N."/>
            <person name="Luecker S."/>
            <person name="Lage O.M."/>
            <person name="Pohl T."/>
            <person name="Merkel B.J."/>
            <person name="Hornburger P."/>
            <person name="Mueller R.-W."/>
            <person name="Bruemmer F."/>
            <person name="Labrenz M."/>
            <person name="Spormann A.M."/>
            <person name="Op den Camp H."/>
            <person name="Overmann J."/>
            <person name="Amann R."/>
            <person name="Jetten M.S.M."/>
            <person name="Mascher T."/>
            <person name="Medema M.H."/>
            <person name="Devos D.P."/>
            <person name="Kaster A.-K."/>
            <person name="Ovreas L."/>
            <person name="Rohde M."/>
            <person name="Galperin M.Y."/>
            <person name="Jogler C."/>
        </authorList>
    </citation>
    <scope>NUCLEOTIDE SEQUENCE [LARGE SCALE GENOMIC DNA]</scope>
    <source>
        <strain evidence="9 10">Pla85_3_4</strain>
    </source>
</reference>
<feature type="transmembrane region" description="Helical" evidence="8">
    <location>
        <begin position="534"/>
        <end position="553"/>
    </location>
</feature>
<feature type="transmembrane region" description="Helical" evidence="8">
    <location>
        <begin position="20"/>
        <end position="42"/>
    </location>
</feature>
<gene>
    <name evidence="9" type="primary">panF_1</name>
    <name evidence="9" type="ORF">Pla8534_05970</name>
</gene>
<feature type="transmembrane region" description="Helical" evidence="8">
    <location>
        <begin position="393"/>
        <end position="411"/>
    </location>
</feature>
<feature type="transmembrane region" description="Helical" evidence="8">
    <location>
        <begin position="588"/>
        <end position="610"/>
    </location>
</feature>
<dbReference type="KEGG" id="lcre:Pla8534_05970"/>
<name>A0A518DLV9_9BACT</name>
<comment type="subcellular location">
    <subcellularLocation>
        <location evidence="1">Membrane</location>
        <topology evidence="1">Multi-pass membrane protein</topology>
    </subcellularLocation>
</comment>
<dbReference type="InterPro" id="IPR001734">
    <property type="entry name" value="Na/solute_symporter"/>
</dbReference>
<feature type="transmembrane region" description="Helical" evidence="8">
    <location>
        <begin position="94"/>
        <end position="115"/>
    </location>
</feature>
<protein>
    <submittedName>
        <fullName evidence="9">Sodium/pantothenate symporter</fullName>
    </submittedName>
</protein>
<feature type="transmembrane region" description="Helical" evidence="8">
    <location>
        <begin position="206"/>
        <end position="228"/>
    </location>
</feature>
<keyword evidence="10" id="KW-1185">Reference proteome</keyword>
<evidence type="ECO:0000313" key="9">
    <source>
        <dbReference type="EMBL" id="QDU92824.1"/>
    </source>
</evidence>
<dbReference type="AlphaFoldDB" id="A0A518DLV9"/>
<keyword evidence="4 8" id="KW-0812">Transmembrane</keyword>
<dbReference type="Pfam" id="PF00474">
    <property type="entry name" value="SSF"/>
    <property type="match status" value="3"/>
</dbReference>
<dbReference type="Proteomes" id="UP000317648">
    <property type="component" value="Chromosome"/>
</dbReference>
<dbReference type="GO" id="GO:0005886">
    <property type="term" value="C:plasma membrane"/>
    <property type="evidence" value="ECO:0007669"/>
    <property type="project" value="TreeGrafter"/>
</dbReference>
<dbReference type="OrthoDB" id="9810181at2"/>
<dbReference type="InterPro" id="IPR050277">
    <property type="entry name" value="Sodium:Solute_Symporter"/>
</dbReference>
<feature type="transmembrane region" description="Helical" evidence="8">
    <location>
        <begin position="484"/>
        <end position="513"/>
    </location>
</feature>
<dbReference type="InterPro" id="IPR038377">
    <property type="entry name" value="Na/Glc_symporter_sf"/>
</dbReference>
<feature type="transmembrane region" description="Helical" evidence="8">
    <location>
        <begin position="559"/>
        <end position="581"/>
    </location>
</feature>
<dbReference type="PANTHER" id="PTHR48086:SF4">
    <property type="entry name" value="SODIUM_PANTOTHENATE SYMPORTER"/>
    <property type="match status" value="1"/>
</dbReference>
<evidence type="ECO:0000256" key="4">
    <source>
        <dbReference type="ARBA" id="ARBA00022692"/>
    </source>
</evidence>
<feature type="transmembrane region" description="Helical" evidence="8">
    <location>
        <begin position="142"/>
        <end position="161"/>
    </location>
</feature>
<sequence length="664" mass="71834">MPDLSLREFLDPASLQLWAAGGNSALVVFAIYMVGVVVLAAGSHKLLQSKTFMSEYFLGSRSLGVWAFALTFAATSSSGGSFIGFPALVYTHGWVVALWIGSYMIVPLVSMGLLAKRLNQTARKTGAITIPDVLRDRFDSQLFGMLATGLIVFFMTFNLIAQFKGGSVILKTLLTDTQLFQDAADSTGKLVQDTPGLNLILAGVDMRYLLCLLAFTLAVVAYTTYGGFRAVVWTDVMQGFVMVGGVILMLPLALYLVGGMGNATKKMAEMTPPLAVTVNIRADAPVKERVVIPANQWFTQEIDGQPQVFRTSKEAIIKVDTQQALVGDEESNINAIQITTPVEIEQLYESKASDNPPSLKLSIASSKELAFGQGKKGVYITGPGPSNTSSDGFLPLSLAISFFFMWAFSGAGQPSNMVRLMAFNNSNTLRRAIFTVSIYYTLIYFPLVIIFCCARVLSPGWETEPDRIMPEMAKLLTESVGAPWLAGLLAAAPFAAVMSTMDSFLLMISSAVVRDIYQRNLNPDATEKTIKQMTYAVTILIGTGAMVAAIWPPKYLQDIVVFSGSGLSSSFLAPVVLMLYWPRFNKQGAVIAMLAGFFTNVGLYAAGTILYGEFRPIEPLNFHPFIIGALVSFSMGVFGALLTPAPPDEQVAKFFTADSSPAKK</sequence>
<dbReference type="Gene3D" id="1.20.1730.10">
    <property type="entry name" value="Sodium/glucose cotransporter"/>
    <property type="match status" value="1"/>
</dbReference>
<evidence type="ECO:0000256" key="5">
    <source>
        <dbReference type="ARBA" id="ARBA00022989"/>
    </source>
</evidence>
<keyword evidence="3" id="KW-0813">Transport</keyword>
<comment type="similarity">
    <text evidence="2 7">Belongs to the sodium:solute symporter (SSF) (TC 2.A.21) family.</text>
</comment>
<feature type="transmembrane region" description="Helical" evidence="8">
    <location>
        <begin position="63"/>
        <end position="88"/>
    </location>
</feature>
<keyword evidence="5 8" id="KW-1133">Transmembrane helix</keyword>
<feature type="transmembrane region" description="Helical" evidence="8">
    <location>
        <begin position="622"/>
        <end position="643"/>
    </location>
</feature>
<accession>A0A518DLV9</accession>